<dbReference type="InterPro" id="IPR000926">
    <property type="entry name" value="RibA"/>
</dbReference>
<evidence type="ECO:0000259" key="9">
    <source>
        <dbReference type="PROSITE" id="PS50112"/>
    </source>
</evidence>
<dbReference type="GO" id="GO:0005829">
    <property type="term" value="C:cytosol"/>
    <property type="evidence" value="ECO:0007669"/>
    <property type="project" value="TreeGrafter"/>
</dbReference>
<dbReference type="Gene3D" id="3.30.450.20">
    <property type="entry name" value="PAS domain"/>
    <property type="match status" value="1"/>
</dbReference>
<comment type="pathway">
    <text evidence="1">Cofactor biosynthesis; riboflavin biosynthesis.</text>
</comment>
<evidence type="ECO:0000256" key="7">
    <source>
        <dbReference type="ARBA" id="ARBA00049295"/>
    </source>
</evidence>
<sequence length="601" mass="64807">MLSPSPSSSFSNPAVREVGIGDAEAEGEQSGIEGGVARAEQGEGGAGAIGADGPDVRAVVRACVRSGVAGRPGARSVRACGIENAKGNMGESVDPETTPGLGVPGEMAATRAAAASESAAESGQPPENMPMDFRSTTVIKGSIRRRARSASNFASLPSNEILTDESGIVLSVTPAFLTFTGYEEKEMVGRKCNFLQGEQTDPNDVEELRSAMKDTSQTSVVILNYRKDGQPFWNILTIKPEFDNNKKALSVYHGEVIGIPIPPHMQSYPRLCLDDALALISVYSSIPRGPALLDNVYIGYGSAKGLVTVDALKDKAPNDANEGEADIEGEPTQRGGDSEQTDGKSLYRHQNYATRFLDSDAAEKPAEETRYQFVAETTLPTHNGRYRVRAYRNPETGAEPLAIIHGNVEGQSNVVVRVHDQCLTSEIFGSLKCDCKQQLDFALNFIKGESAVPDHGLKQEPHPEDVNKATPAPAGGIVLYLPQEGRGIGLANKIAAYAMQETGLDTVDANRHLGLPDDAREYDSVRDILRDLKIDSVRLLTNNPRKIECLEALGITITERLECIVVPNSDYSMNYVQAKARRMGHFVDINSLSSNFSKQQR</sequence>
<feature type="region of interest" description="Disordered" evidence="8">
    <location>
        <begin position="317"/>
        <end position="343"/>
    </location>
</feature>
<dbReference type="SUPFAM" id="SSF142695">
    <property type="entry name" value="RibA-like"/>
    <property type="match status" value="1"/>
</dbReference>
<dbReference type="CDD" id="cd00641">
    <property type="entry name" value="GTP_cyclohydro2"/>
    <property type="match status" value="1"/>
</dbReference>
<dbReference type="Pfam" id="PF13426">
    <property type="entry name" value="PAS_9"/>
    <property type="match status" value="1"/>
</dbReference>
<evidence type="ECO:0000313" key="10">
    <source>
        <dbReference type="EMBL" id="GBG32984.1"/>
    </source>
</evidence>
<protein>
    <recommendedName>
        <fullName evidence="2">GTP cyclohydrolase II</fullName>
        <ecNumber evidence="2">3.5.4.25</ecNumber>
    </recommendedName>
</protein>
<dbReference type="EMBL" id="BEYU01000137">
    <property type="protein sequence ID" value="GBG32984.1"/>
    <property type="molecule type" value="Genomic_DNA"/>
</dbReference>
<feature type="compositionally biased region" description="Low complexity" evidence="8">
    <location>
        <begin position="113"/>
        <end position="122"/>
    </location>
</feature>
<dbReference type="GO" id="GO:0009231">
    <property type="term" value="P:riboflavin biosynthetic process"/>
    <property type="evidence" value="ECO:0007669"/>
    <property type="project" value="UniProtKB-KW"/>
</dbReference>
<keyword evidence="6" id="KW-0342">GTP-binding</keyword>
<evidence type="ECO:0000256" key="4">
    <source>
        <dbReference type="ARBA" id="ARBA00022741"/>
    </source>
</evidence>
<keyword evidence="11" id="KW-1185">Reference proteome</keyword>
<comment type="catalytic activity">
    <reaction evidence="7">
        <text>GTP + 4 H2O = 2,5-diamino-6-hydroxy-4-(5-phosphoribosylamino)-pyrimidine + formate + 2 phosphate + 3 H(+)</text>
        <dbReference type="Rhea" id="RHEA:23704"/>
        <dbReference type="ChEBI" id="CHEBI:15377"/>
        <dbReference type="ChEBI" id="CHEBI:15378"/>
        <dbReference type="ChEBI" id="CHEBI:15740"/>
        <dbReference type="ChEBI" id="CHEBI:37565"/>
        <dbReference type="ChEBI" id="CHEBI:43474"/>
        <dbReference type="ChEBI" id="CHEBI:58614"/>
        <dbReference type="EC" id="3.5.4.25"/>
    </reaction>
</comment>
<feature type="domain" description="PAS" evidence="9">
    <location>
        <begin position="145"/>
        <end position="219"/>
    </location>
</feature>
<evidence type="ECO:0000313" key="11">
    <source>
        <dbReference type="Proteomes" id="UP000241890"/>
    </source>
</evidence>
<dbReference type="GO" id="GO:0005525">
    <property type="term" value="F:GTP binding"/>
    <property type="evidence" value="ECO:0007669"/>
    <property type="project" value="UniProtKB-KW"/>
</dbReference>
<dbReference type="InterPro" id="IPR032677">
    <property type="entry name" value="GTP_cyclohydro_II"/>
</dbReference>
<gene>
    <name evidence="10" type="ORF">FCC1311_092102</name>
</gene>
<dbReference type="GO" id="GO:0008686">
    <property type="term" value="F:3,4-dihydroxy-2-butanone-4-phosphate synthase activity"/>
    <property type="evidence" value="ECO:0007669"/>
    <property type="project" value="TreeGrafter"/>
</dbReference>
<evidence type="ECO:0000256" key="5">
    <source>
        <dbReference type="ARBA" id="ARBA00022801"/>
    </source>
</evidence>
<dbReference type="InterPro" id="IPR035965">
    <property type="entry name" value="PAS-like_dom_sf"/>
</dbReference>
<keyword evidence="4" id="KW-0547">Nucleotide-binding</keyword>
<dbReference type="InterPro" id="IPR000014">
    <property type="entry name" value="PAS"/>
</dbReference>
<organism evidence="10 11">
    <name type="scientific">Hondaea fermentalgiana</name>
    <dbReference type="NCBI Taxonomy" id="2315210"/>
    <lineage>
        <taxon>Eukaryota</taxon>
        <taxon>Sar</taxon>
        <taxon>Stramenopiles</taxon>
        <taxon>Bigyra</taxon>
        <taxon>Labyrinthulomycetes</taxon>
        <taxon>Thraustochytrida</taxon>
        <taxon>Thraustochytriidae</taxon>
        <taxon>Hondaea</taxon>
    </lineage>
</organism>
<feature type="compositionally biased region" description="Low complexity" evidence="8">
    <location>
        <begin position="1"/>
        <end position="13"/>
    </location>
</feature>
<dbReference type="PANTHER" id="PTHR21327:SF47">
    <property type="entry name" value="GTP CYCLOHYDROLASE II DOMAIN-CONTAINING PROTEIN"/>
    <property type="match status" value="1"/>
</dbReference>
<reference evidence="10 11" key="1">
    <citation type="submission" date="2017-12" db="EMBL/GenBank/DDBJ databases">
        <title>Sequencing, de novo assembly and annotation of complete genome of a new Thraustochytrid species, strain FCC1311.</title>
        <authorList>
            <person name="Sedici K."/>
            <person name="Godart F."/>
            <person name="Aiese Cigliano R."/>
            <person name="Sanseverino W."/>
            <person name="Barakat M."/>
            <person name="Ortet P."/>
            <person name="Marechal E."/>
            <person name="Cagnac O."/>
            <person name="Amato A."/>
        </authorList>
    </citation>
    <scope>NUCLEOTIDE SEQUENCE [LARGE SCALE GENOMIC DNA]</scope>
</reference>
<keyword evidence="5" id="KW-0378">Hydrolase</keyword>
<evidence type="ECO:0000256" key="1">
    <source>
        <dbReference type="ARBA" id="ARBA00005104"/>
    </source>
</evidence>
<evidence type="ECO:0000256" key="6">
    <source>
        <dbReference type="ARBA" id="ARBA00023134"/>
    </source>
</evidence>
<accession>A0A2R5GYC7</accession>
<comment type="caution">
    <text evidence="10">The sequence shown here is derived from an EMBL/GenBank/DDBJ whole genome shotgun (WGS) entry which is preliminary data.</text>
</comment>
<dbReference type="Pfam" id="PF00925">
    <property type="entry name" value="GTP_cyclohydro2"/>
    <property type="match status" value="1"/>
</dbReference>
<keyword evidence="3" id="KW-0686">Riboflavin biosynthesis</keyword>
<dbReference type="Proteomes" id="UP000241890">
    <property type="component" value="Unassembled WGS sequence"/>
</dbReference>
<evidence type="ECO:0000256" key="2">
    <source>
        <dbReference type="ARBA" id="ARBA00012762"/>
    </source>
</evidence>
<dbReference type="Gene3D" id="3.40.50.10990">
    <property type="entry name" value="GTP cyclohydrolase II"/>
    <property type="match status" value="1"/>
</dbReference>
<dbReference type="NCBIfam" id="TIGR00229">
    <property type="entry name" value="sensory_box"/>
    <property type="match status" value="1"/>
</dbReference>
<dbReference type="SUPFAM" id="SSF55785">
    <property type="entry name" value="PYP-like sensor domain (PAS domain)"/>
    <property type="match status" value="1"/>
</dbReference>
<dbReference type="CDD" id="cd00130">
    <property type="entry name" value="PAS"/>
    <property type="match status" value="1"/>
</dbReference>
<feature type="region of interest" description="Disordered" evidence="8">
    <location>
        <begin position="1"/>
        <end position="52"/>
    </location>
</feature>
<evidence type="ECO:0000256" key="8">
    <source>
        <dbReference type="SAM" id="MobiDB-lite"/>
    </source>
</evidence>
<dbReference type="InParanoid" id="A0A2R5GYC7"/>
<dbReference type="PROSITE" id="PS50112">
    <property type="entry name" value="PAS"/>
    <property type="match status" value="1"/>
</dbReference>
<dbReference type="OrthoDB" id="60371at2759"/>
<dbReference type="PANTHER" id="PTHR21327">
    <property type="entry name" value="GTP CYCLOHYDROLASE II-RELATED"/>
    <property type="match status" value="1"/>
</dbReference>
<evidence type="ECO:0000256" key="3">
    <source>
        <dbReference type="ARBA" id="ARBA00022619"/>
    </source>
</evidence>
<feature type="region of interest" description="Disordered" evidence="8">
    <location>
        <begin position="113"/>
        <end position="133"/>
    </location>
</feature>
<dbReference type="GO" id="GO:0003935">
    <property type="term" value="F:GTP cyclohydrolase II activity"/>
    <property type="evidence" value="ECO:0007669"/>
    <property type="project" value="UniProtKB-EC"/>
</dbReference>
<dbReference type="InterPro" id="IPR036144">
    <property type="entry name" value="RibA-like_sf"/>
</dbReference>
<proteinExistence type="predicted"/>
<dbReference type="EC" id="3.5.4.25" evidence="2"/>
<name>A0A2R5GYC7_9STRA</name>
<dbReference type="AlphaFoldDB" id="A0A2R5GYC7"/>